<evidence type="ECO:0000256" key="8">
    <source>
        <dbReference type="ARBA" id="ARBA00022794"/>
    </source>
</evidence>
<dbReference type="Gene3D" id="1.10.10.750">
    <property type="entry name" value="Ypt/Rab-GAP domain of gyp1p, domain 1"/>
    <property type="match status" value="1"/>
</dbReference>
<evidence type="ECO:0000256" key="6">
    <source>
        <dbReference type="ARBA" id="ARBA00022574"/>
    </source>
</evidence>
<evidence type="ECO:0000259" key="15">
    <source>
        <dbReference type="PROSITE" id="PS50826"/>
    </source>
</evidence>
<feature type="repeat" description="WD" evidence="13">
    <location>
        <begin position="813"/>
        <end position="848"/>
    </location>
</feature>
<dbReference type="Gene3D" id="1.25.40.500">
    <property type="entry name" value="TFIID subunit TAF5, NTD2 domain"/>
    <property type="match status" value="1"/>
</dbReference>
<evidence type="ECO:0000259" key="14">
    <source>
        <dbReference type="PROSITE" id="PS50086"/>
    </source>
</evidence>
<keyword evidence="17" id="KW-1185">Reference proteome</keyword>
<evidence type="ECO:0000256" key="9">
    <source>
        <dbReference type="ARBA" id="ARBA00023015"/>
    </source>
</evidence>
<dbReference type="Proteomes" id="UP001162164">
    <property type="component" value="Unassembled WGS sequence"/>
</dbReference>
<dbReference type="SMART" id="SM00320">
    <property type="entry name" value="WD40"/>
    <property type="match status" value="5"/>
</dbReference>
<evidence type="ECO:0000256" key="10">
    <source>
        <dbReference type="ARBA" id="ARBA00023163"/>
    </source>
</evidence>
<comment type="similarity">
    <text evidence="4">Belongs to the WD repeat TAF5 family.</text>
</comment>
<feature type="repeat" description="WD" evidence="13">
    <location>
        <begin position="729"/>
        <end position="770"/>
    </location>
</feature>
<name>A0ABQ9JDC2_9CUCU</name>
<keyword evidence="11" id="KW-0539">Nucleus</keyword>
<comment type="function">
    <text evidence="12">Molecular adapter which is involved in cilium biogenesis. Part of a functional complex including OFD1 a centriolar protein involved in cilium assembly. Could regulate the cAMP-dependent phosphorylation of OFD1, and its subsequent ubiquitination by PJA2 which ultimately leads to its proteasomal degradation.</text>
</comment>
<dbReference type="SUPFAM" id="SSF160897">
    <property type="entry name" value="Taf5 N-terminal domain-like"/>
    <property type="match status" value="1"/>
</dbReference>
<evidence type="ECO:0000313" key="16">
    <source>
        <dbReference type="EMBL" id="KAJ8975971.1"/>
    </source>
</evidence>
<evidence type="ECO:0000256" key="11">
    <source>
        <dbReference type="ARBA" id="ARBA00023242"/>
    </source>
</evidence>
<dbReference type="InterPro" id="IPR020472">
    <property type="entry name" value="WD40_PAC1"/>
</dbReference>
<dbReference type="InterPro" id="IPR015943">
    <property type="entry name" value="WD40/YVTN_repeat-like_dom_sf"/>
</dbReference>
<dbReference type="Gene3D" id="1.10.8.270">
    <property type="entry name" value="putative rabgap domain of human tbc1 domain family member 14 like domains"/>
    <property type="match status" value="1"/>
</dbReference>
<feature type="repeat" description="WD" evidence="13">
    <location>
        <begin position="645"/>
        <end position="686"/>
    </location>
</feature>
<dbReference type="InterPro" id="IPR004012">
    <property type="entry name" value="Run_dom"/>
</dbReference>
<keyword evidence="8" id="KW-0970">Cilium biogenesis/degradation</keyword>
<dbReference type="SMART" id="SM00164">
    <property type="entry name" value="TBC"/>
    <property type="match status" value="1"/>
</dbReference>
<feature type="domain" description="RUN" evidence="15">
    <location>
        <begin position="1027"/>
        <end position="1190"/>
    </location>
</feature>
<dbReference type="EMBL" id="JAPWTJ010000744">
    <property type="protein sequence ID" value="KAJ8975971.1"/>
    <property type="molecule type" value="Genomic_DNA"/>
</dbReference>
<dbReference type="InterPro" id="IPR001680">
    <property type="entry name" value="WD40_rpt"/>
</dbReference>
<dbReference type="Pfam" id="PF00566">
    <property type="entry name" value="RabGAP-TBC"/>
    <property type="match status" value="1"/>
</dbReference>
<organism evidence="16 17">
    <name type="scientific">Molorchus minor</name>
    <dbReference type="NCBI Taxonomy" id="1323400"/>
    <lineage>
        <taxon>Eukaryota</taxon>
        <taxon>Metazoa</taxon>
        <taxon>Ecdysozoa</taxon>
        <taxon>Arthropoda</taxon>
        <taxon>Hexapoda</taxon>
        <taxon>Insecta</taxon>
        <taxon>Pterygota</taxon>
        <taxon>Neoptera</taxon>
        <taxon>Endopterygota</taxon>
        <taxon>Coleoptera</taxon>
        <taxon>Polyphaga</taxon>
        <taxon>Cucujiformia</taxon>
        <taxon>Chrysomeloidea</taxon>
        <taxon>Cerambycidae</taxon>
        <taxon>Lamiinae</taxon>
        <taxon>Monochamini</taxon>
        <taxon>Molorchus</taxon>
    </lineage>
</organism>
<evidence type="ECO:0000313" key="17">
    <source>
        <dbReference type="Proteomes" id="UP001162164"/>
    </source>
</evidence>
<accession>A0ABQ9JDC2</accession>
<dbReference type="Pfam" id="PF00400">
    <property type="entry name" value="WD40"/>
    <property type="match status" value="5"/>
</dbReference>
<keyword evidence="6 13" id="KW-0853">WD repeat</keyword>
<dbReference type="InterPro" id="IPR037213">
    <property type="entry name" value="Run_dom_sf"/>
</dbReference>
<dbReference type="SUPFAM" id="SSF47923">
    <property type="entry name" value="Ypt/Rab-GAP domain of gyp1p"/>
    <property type="match status" value="2"/>
</dbReference>
<dbReference type="SUPFAM" id="SSF140741">
    <property type="entry name" value="RUN domain-like"/>
    <property type="match status" value="1"/>
</dbReference>
<evidence type="ECO:0000256" key="3">
    <source>
        <dbReference type="ARBA" id="ARBA00004607"/>
    </source>
</evidence>
<feature type="repeat" description="WD" evidence="13">
    <location>
        <begin position="687"/>
        <end position="728"/>
    </location>
</feature>
<dbReference type="InterPro" id="IPR035969">
    <property type="entry name" value="Rab-GAP_TBC_sf"/>
</dbReference>
<keyword evidence="9" id="KW-0805">Transcription regulation</keyword>
<dbReference type="InterPro" id="IPR000195">
    <property type="entry name" value="Rab-GAP-TBC_dom"/>
</dbReference>
<evidence type="ECO:0000256" key="13">
    <source>
        <dbReference type="PROSITE-ProRule" id="PRU00221"/>
    </source>
</evidence>
<dbReference type="InterPro" id="IPR037264">
    <property type="entry name" value="TFIID_NTD2_sf"/>
</dbReference>
<protein>
    <recommendedName>
        <fullName evidence="5">TBC1 domain family member 31</fullName>
    </recommendedName>
</protein>
<evidence type="ECO:0000256" key="2">
    <source>
        <dbReference type="ARBA" id="ARBA00004123"/>
    </source>
</evidence>
<dbReference type="Pfam" id="PF04494">
    <property type="entry name" value="TFIID_NTD2"/>
    <property type="match status" value="1"/>
</dbReference>
<dbReference type="InterPro" id="IPR036322">
    <property type="entry name" value="WD40_repeat_dom_sf"/>
</dbReference>
<dbReference type="Gene3D" id="2.130.10.10">
    <property type="entry name" value="YVTN repeat-like/Quinoprotein amine dehydrogenase"/>
    <property type="match status" value="2"/>
</dbReference>
<dbReference type="PANTHER" id="PTHR19879">
    <property type="entry name" value="TRANSCRIPTION INITIATION FACTOR TFIID"/>
    <property type="match status" value="1"/>
</dbReference>
<dbReference type="Pfam" id="PF02759">
    <property type="entry name" value="RUN"/>
    <property type="match status" value="1"/>
</dbReference>
<evidence type="ECO:0000256" key="7">
    <source>
        <dbReference type="ARBA" id="ARBA00022737"/>
    </source>
</evidence>
<feature type="domain" description="Rab-GAP TBC" evidence="14">
    <location>
        <begin position="165"/>
        <end position="356"/>
    </location>
</feature>
<proteinExistence type="inferred from homology"/>
<dbReference type="PANTHER" id="PTHR19879:SF1">
    <property type="entry name" value="CANNONBALL-RELATED"/>
    <property type="match status" value="1"/>
</dbReference>
<dbReference type="SUPFAM" id="SSF50978">
    <property type="entry name" value="WD40 repeat-like"/>
    <property type="match status" value="1"/>
</dbReference>
<sequence length="1220" mass="139208">MDLAKSLFKNRNHEGYVGKDAHTKRELALAIEPDDMEDNLADSFSENFNIVEALTPTPGGPFSALTPSMWPQDIMAKQSVVPDDPNSQPEYRFDEFGFRVDEEDGPEQSSNKLLGIPFVEDPQHRLQWVAHLEFSHNKEVSDLTWDKVEVRLPRTDKLLTMVRSGIPHSLRPQMWMRMSGALEKKQQSELCYKDIIKMSSNDSLMTSKQIEKDLLHTMPTNACYSHANSTGIPRLRRILRGIAWLYPDIGYCQGMGMIVASLLLFMEEENAFWIMVTIVEDLLPASYYSSTLLGIQADQRVLRNLIVNYLSDIDETLKNHDIELSLITLHWFLTLFASVVHMKILLRIWDLFFFEGSIVLFQITLSMLKMKEPQLKELENSAQIFNALSDIPGDIDDVDKLLEISTQLTGSLNEVMVETYRRRHLAYLMADQGALVGNPEAAPNLPKQHLARRYDCDPIVIDQNFTKFLNWLQNQSDEKKCCSDVIQIVGPLFCHLYMDILRGGHSEKASSFFKSHSPSIDKILKKFVLENCHAVLLHVFQTWFDFHQTSDREDILKIDNDMHSPEHPKDAKYQEFLSALKNLKKKSLPMYNIKISNNKLPVSCGLMKRQCGLVAFAENSLLRLMPVHCLNSLFNVNKSYEQINLVNHSGHIYSIAVSSDNTILVSASADKSICIYNLADMLLLRRCTGHSGPVYCVKISGNSEYIASGSMDATVRLWATNTGKILRVFAGHTQIVTCLDFHPNCLYVTTGSADKNIRLWSLSKASPLRLFHAAKGTVTALSFNPSGKLLAGASEDKKIRIWDLLTAKIVAELRCKDSPAIHLVWNTDGRELCAGTTDGVIRVWDFASIQDHTENNKSHEPILIQSLNSKLLSLEYAPSQRKEELSVRRQLKKNKSVIQLLLFNENTEDDLKSKNIKQTEILVDLREAILQVRFRIFFKLFFSQIVHFRLPGIFLQLDPKLSSEISLVADYSMESHASDHANYINVSKTRKRRAKALLGWFPAKFVQLLDERSKQYSSAGDDSISETVTDLVRGTLCPVVKQVLEHGMKRPNFLGGPCHPWLFIEEAATKEVERDFNSVYSRLVLCKTYRLDEDGKVLTPEELLYRCVQAISLSHDNAHVQMDVKLRSLICMGLNEQVLHLWLEVLCSCSEIVQKWYHPWSFVYSPGWVQIKCDLRILSQLSFNLNPNWELPVKKETNNQPLKDGVRDMLVKHHLFSWDI</sequence>
<dbReference type="PRINTS" id="PR00320">
    <property type="entry name" value="GPROTEINBRPT"/>
</dbReference>
<dbReference type="PROSITE" id="PS50086">
    <property type="entry name" value="TBC_RABGAP"/>
    <property type="match status" value="1"/>
</dbReference>
<dbReference type="Gene3D" id="1.20.58.900">
    <property type="match status" value="1"/>
</dbReference>
<dbReference type="PROSITE" id="PS50082">
    <property type="entry name" value="WD_REPEATS_2"/>
    <property type="match status" value="5"/>
</dbReference>
<comment type="caution">
    <text evidence="16">The sequence shown here is derived from an EMBL/GenBank/DDBJ whole genome shotgun (WGS) entry which is preliminary data.</text>
</comment>
<keyword evidence="10" id="KW-0804">Transcription</keyword>
<dbReference type="Gene3D" id="1.10.472.80">
    <property type="entry name" value="Ypt/Rab-GAP domain of gyp1p, domain 3"/>
    <property type="match status" value="1"/>
</dbReference>
<reference evidence="16" key="1">
    <citation type="journal article" date="2023" name="Insect Mol. Biol.">
        <title>Genome sequencing provides insights into the evolution of gene families encoding plant cell wall-degrading enzymes in longhorned beetles.</title>
        <authorList>
            <person name="Shin N.R."/>
            <person name="Okamura Y."/>
            <person name="Kirsch R."/>
            <person name="Pauchet Y."/>
        </authorList>
    </citation>
    <scope>NUCLEOTIDE SEQUENCE</scope>
    <source>
        <strain evidence="16">MMC_N1</strain>
    </source>
</reference>
<evidence type="ECO:0000256" key="1">
    <source>
        <dbReference type="ARBA" id="ARBA00004120"/>
    </source>
</evidence>
<dbReference type="InterPro" id="IPR019775">
    <property type="entry name" value="WD40_repeat_CS"/>
</dbReference>
<gene>
    <name evidence="16" type="ORF">NQ317_000675</name>
</gene>
<dbReference type="PROSITE" id="PS50294">
    <property type="entry name" value="WD_REPEATS_REGION"/>
    <property type="match status" value="4"/>
</dbReference>
<comment type="subcellular location">
    <subcellularLocation>
        <location evidence="1">Cytoplasm</location>
        <location evidence="1">Cytoskeleton</location>
        <location evidence="1">Cilium basal body</location>
    </subcellularLocation>
    <subcellularLocation>
        <location evidence="3">Cytoplasm</location>
        <location evidence="3">Cytoskeleton</location>
        <location evidence="3">Microtubule organizing center</location>
        <location evidence="3">Centrosome</location>
        <location evidence="3">Centriolar satellite</location>
    </subcellularLocation>
    <subcellularLocation>
        <location evidence="2">Nucleus</location>
    </subcellularLocation>
</comment>
<keyword evidence="7" id="KW-0677">Repeat</keyword>
<feature type="repeat" description="WD" evidence="13">
    <location>
        <begin position="771"/>
        <end position="812"/>
    </location>
</feature>
<evidence type="ECO:0000256" key="4">
    <source>
        <dbReference type="ARBA" id="ARBA00009435"/>
    </source>
</evidence>
<dbReference type="SMART" id="SM00593">
    <property type="entry name" value="RUN"/>
    <property type="match status" value="1"/>
</dbReference>
<dbReference type="CDD" id="cd00200">
    <property type="entry name" value="WD40"/>
    <property type="match status" value="1"/>
</dbReference>
<dbReference type="CDD" id="cd17688">
    <property type="entry name" value="RUN_SGSM3"/>
    <property type="match status" value="1"/>
</dbReference>
<dbReference type="InterPro" id="IPR007582">
    <property type="entry name" value="TFIID_NTD2"/>
</dbReference>
<evidence type="ECO:0000256" key="12">
    <source>
        <dbReference type="ARBA" id="ARBA00034464"/>
    </source>
</evidence>
<dbReference type="PROSITE" id="PS00678">
    <property type="entry name" value="WD_REPEATS_1"/>
    <property type="match status" value="2"/>
</dbReference>
<dbReference type="PROSITE" id="PS50826">
    <property type="entry name" value="RUN"/>
    <property type="match status" value="1"/>
</dbReference>
<evidence type="ECO:0000256" key="5">
    <source>
        <dbReference type="ARBA" id="ARBA00014199"/>
    </source>
</evidence>